<evidence type="ECO:0000256" key="1">
    <source>
        <dbReference type="ARBA" id="ARBA00022614"/>
    </source>
</evidence>
<dbReference type="InterPro" id="IPR052286">
    <property type="entry name" value="Wnt_signaling_inhibitor"/>
</dbReference>
<dbReference type="PANTHER" id="PTHR24364">
    <property type="entry name" value="LP06937P"/>
    <property type="match status" value="1"/>
</dbReference>
<name>A0AAN8WVS2_HALRR</name>
<sequence length="384" mass="43206">MGRNFFLSLQILVLRAFLSGAVALDIYKEKSPMLEISDQGCPDDNAITPCVCMRVDLDLDLDCSEVKSDQELQNVFMADFPFTQIRNFTILKPPSEGRVPISILNEGIFGSLRFQHIIISHTNLTFIQGDPFVNSSNVLETLAITDNHIVVFPFSEISKYTNLTDLRLFDNKLERLSNLESESLQYLQVSNNPTLLYGDEVFYDVPNLRYLGMAGINITNVAKNTFRFLHQLEILDLSRNNIQTLRNGSLWFESKDLNIIALDFNDINDMEPDTIGYCQSGGDQEICATDNMAIAPRFLMTNNQLTDIAEEVWSESFGLVPNGEVNYFAFDNNLIYCGCNIAWVAIDDTNKQLVSAGSTCENNGMAISELPSGIFIDQCLDEER</sequence>
<evidence type="ECO:0000256" key="2">
    <source>
        <dbReference type="ARBA" id="ARBA00022729"/>
    </source>
</evidence>
<gene>
    <name evidence="5" type="ORF">SK128_002643</name>
</gene>
<keyword evidence="6" id="KW-1185">Reference proteome</keyword>
<evidence type="ECO:0008006" key="7">
    <source>
        <dbReference type="Google" id="ProtNLM"/>
    </source>
</evidence>
<feature type="signal peptide" evidence="4">
    <location>
        <begin position="1"/>
        <end position="23"/>
    </location>
</feature>
<evidence type="ECO:0000313" key="6">
    <source>
        <dbReference type="Proteomes" id="UP001381693"/>
    </source>
</evidence>
<evidence type="ECO:0000313" key="5">
    <source>
        <dbReference type="EMBL" id="KAK7067279.1"/>
    </source>
</evidence>
<comment type="caution">
    <text evidence="5">The sequence shown here is derived from an EMBL/GenBank/DDBJ whole genome shotgun (WGS) entry which is preliminary data.</text>
</comment>
<dbReference type="GO" id="GO:0016020">
    <property type="term" value="C:membrane"/>
    <property type="evidence" value="ECO:0007669"/>
    <property type="project" value="TreeGrafter"/>
</dbReference>
<dbReference type="PANTHER" id="PTHR24364:SF18">
    <property type="entry name" value="LP06937P"/>
    <property type="match status" value="1"/>
</dbReference>
<evidence type="ECO:0000256" key="4">
    <source>
        <dbReference type="SAM" id="SignalP"/>
    </source>
</evidence>
<dbReference type="InterPro" id="IPR032675">
    <property type="entry name" value="LRR_dom_sf"/>
</dbReference>
<protein>
    <recommendedName>
        <fullName evidence="7">Oplophorus-luciferin 2-monooxygenase non-catalytic subunit</fullName>
    </recommendedName>
</protein>
<dbReference type="AlphaFoldDB" id="A0AAN8WVS2"/>
<dbReference type="SUPFAM" id="SSF52058">
    <property type="entry name" value="L domain-like"/>
    <property type="match status" value="1"/>
</dbReference>
<dbReference type="InterPro" id="IPR001611">
    <property type="entry name" value="Leu-rich_rpt"/>
</dbReference>
<proteinExistence type="predicted"/>
<accession>A0AAN8WVS2</accession>
<keyword evidence="2 4" id="KW-0732">Signal</keyword>
<feature type="chain" id="PRO_5042870557" description="Oplophorus-luciferin 2-monooxygenase non-catalytic subunit" evidence="4">
    <location>
        <begin position="24"/>
        <end position="384"/>
    </location>
</feature>
<reference evidence="5 6" key="1">
    <citation type="submission" date="2023-11" db="EMBL/GenBank/DDBJ databases">
        <title>Halocaridina rubra genome assembly.</title>
        <authorList>
            <person name="Smith C."/>
        </authorList>
    </citation>
    <scope>NUCLEOTIDE SEQUENCE [LARGE SCALE GENOMIC DNA]</scope>
    <source>
        <strain evidence="5">EP-1</strain>
        <tissue evidence="5">Whole</tissue>
    </source>
</reference>
<keyword evidence="1" id="KW-0433">Leucine-rich repeat</keyword>
<dbReference type="Gene3D" id="3.80.10.10">
    <property type="entry name" value="Ribonuclease Inhibitor"/>
    <property type="match status" value="2"/>
</dbReference>
<keyword evidence="3" id="KW-0677">Repeat</keyword>
<dbReference type="EMBL" id="JAXCGZ010018886">
    <property type="protein sequence ID" value="KAK7067279.1"/>
    <property type="molecule type" value="Genomic_DNA"/>
</dbReference>
<organism evidence="5 6">
    <name type="scientific">Halocaridina rubra</name>
    <name type="common">Hawaiian red shrimp</name>
    <dbReference type="NCBI Taxonomy" id="373956"/>
    <lineage>
        <taxon>Eukaryota</taxon>
        <taxon>Metazoa</taxon>
        <taxon>Ecdysozoa</taxon>
        <taxon>Arthropoda</taxon>
        <taxon>Crustacea</taxon>
        <taxon>Multicrustacea</taxon>
        <taxon>Malacostraca</taxon>
        <taxon>Eumalacostraca</taxon>
        <taxon>Eucarida</taxon>
        <taxon>Decapoda</taxon>
        <taxon>Pleocyemata</taxon>
        <taxon>Caridea</taxon>
        <taxon>Atyoidea</taxon>
        <taxon>Atyidae</taxon>
        <taxon>Halocaridina</taxon>
    </lineage>
</organism>
<dbReference type="Proteomes" id="UP001381693">
    <property type="component" value="Unassembled WGS sequence"/>
</dbReference>
<evidence type="ECO:0000256" key="3">
    <source>
        <dbReference type="ARBA" id="ARBA00022737"/>
    </source>
</evidence>
<dbReference type="PROSITE" id="PS51450">
    <property type="entry name" value="LRR"/>
    <property type="match status" value="2"/>
</dbReference>
<dbReference type="Pfam" id="PF13855">
    <property type="entry name" value="LRR_8"/>
    <property type="match status" value="1"/>
</dbReference>